<dbReference type="InterPro" id="IPR036514">
    <property type="entry name" value="SGNH_hydro_sf"/>
</dbReference>
<evidence type="ECO:0000313" key="2">
    <source>
        <dbReference type="EMBL" id="CAF1381996.1"/>
    </source>
</evidence>
<keyword evidence="4" id="KW-1185">Reference proteome</keyword>
<sequence>MQSSLAIINGCLNAVNKQDLTLDDLSTADLVPIIRHLSREIDKNNNNSSTNSHNSTDDAVNSLNHRANSNEIVMRLLNQNEMLIKAVCNNYEQKEEESYSDRCRTFFLGSSIIRDLKQGNTTLNNKPHRMKFDKPDDAFNKIIALTDSLKLSYPDLKLVFTTIPYLNVRGIKPSIQQVNADVDEFNSRLLSLQDKFIDVIKVGYSYNMLLKDGIHLNVKRTMQLSSDIDEYLKNFQTCQKFDNFFASCYTNYNGPLPSPRIIYSGQTLNSIVITEELVSEAISKLRDTSSVGTDDIPIRFFKLYRMLRPPRLYYMSRADYLAVPLLTKSALM</sequence>
<organism evidence="2 4">
    <name type="scientific">Didymodactylos carnosus</name>
    <dbReference type="NCBI Taxonomy" id="1234261"/>
    <lineage>
        <taxon>Eukaryota</taxon>
        <taxon>Metazoa</taxon>
        <taxon>Spiralia</taxon>
        <taxon>Gnathifera</taxon>
        <taxon>Rotifera</taxon>
        <taxon>Eurotatoria</taxon>
        <taxon>Bdelloidea</taxon>
        <taxon>Philodinida</taxon>
        <taxon>Philodinidae</taxon>
        <taxon>Didymodactylos</taxon>
    </lineage>
</organism>
<protein>
    <submittedName>
        <fullName evidence="2">Uncharacterized protein</fullName>
    </submittedName>
</protein>
<dbReference type="SUPFAM" id="SSF52266">
    <property type="entry name" value="SGNH hydrolase"/>
    <property type="match status" value="1"/>
</dbReference>
<gene>
    <name evidence="2" type="ORF">GPM918_LOCUS32375</name>
    <name evidence="3" type="ORF">SRO942_LOCUS33045</name>
</gene>
<dbReference type="Gene3D" id="3.40.50.1110">
    <property type="entry name" value="SGNH hydrolase"/>
    <property type="match status" value="1"/>
</dbReference>
<evidence type="ECO:0000313" key="3">
    <source>
        <dbReference type="EMBL" id="CAF4277337.1"/>
    </source>
</evidence>
<dbReference type="AlphaFoldDB" id="A0A815JMN1"/>
<dbReference type="EMBL" id="CAJOBC010081897">
    <property type="protein sequence ID" value="CAF4277337.1"/>
    <property type="molecule type" value="Genomic_DNA"/>
</dbReference>
<comment type="caution">
    <text evidence="2">The sequence shown here is derived from an EMBL/GenBank/DDBJ whole genome shotgun (WGS) entry which is preliminary data.</text>
</comment>
<dbReference type="EMBL" id="CAJNOQ010016495">
    <property type="protein sequence ID" value="CAF1381996.1"/>
    <property type="molecule type" value="Genomic_DNA"/>
</dbReference>
<dbReference type="Proteomes" id="UP000663829">
    <property type="component" value="Unassembled WGS sequence"/>
</dbReference>
<evidence type="ECO:0000256" key="1">
    <source>
        <dbReference type="SAM" id="MobiDB-lite"/>
    </source>
</evidence>
<feature type="region of interest" description="Disordered" evidence="1">
    <location>
        <begin position="42"/>
        <end position="62"/>
    </location>
</feature>
<reference evidence="2" key="1">
    <citation type="submission" date="2021-02" db="EMBL/GenBank/DDBJ databases">
        <authorList>
            <person name="Nowell W R."/>
        </authorList>
    </citation>
    <scope>NUCLEOTIDE SEQUENCE</scope>
</reference>
<feature type="compositionally biased region" description="Low complexity" evidence="1">
    <location>
        <begin position="44"/>
        <end position="54"/>
    </location>
</feature>
<proteinExistence type="predicted"/>
<accession>A0A815JMN1</accession>
<name>A0A815JMN1_9BILA</name>
<dbReference type="Proteomes" id="UP000681722">
    <property type="component" value="Unassembled WGS sequence"/>
</dbReference>
<evidence type="ECO:0000313" key="4">
    <source>
        <dbReference type="Proteomes" id="UP000663829"/>
    </source>
</evidence>